<dbReference type="InterPro" id="IPR023213">
    <property type="entry name" value="CAT-like_dom_sf"/>
</dbReference>
<dbReference type="EMBL" id="BAABAQ010000010">
    <property type="protein sequence ID" value="GAA4199571.1"/>
    <property type="molecule type" value="Genomic_DNA"/>
</dbReference>
<dbReference type="Gene3D" id="3.30.559.10">
    <property type="entry name" value="Chloramphenicol acetyltransferase-like domain"/>
    <property type="match status" value="1"/>
</dbReference>
<feature type="region of interest" description="Disordered" evidence="1">
    <location>
        <begin position="546"/>
        <end position="566"/>
    </location>
</feature>
<accession>A0ABP8B851</accession>
<dbReference type="InterPro" id="IPR001242">
    <property type="entry name" value="Condensation_dom"/>
</dbReference>
<gene>
    <name evidence="3" type="ORF">GCM10022252_51540</name>
</gene>
<proteinExistence type="predicted"/>
<dbReference type="PANTHER" id="PTHR45527">
    <property type="entry name" value="NONRIBOSOMAL PEPTIDE SYNTHETASE"/>
    <property type="match status" value="1"/>
</dbReference>
<dbReference type="SUPFAM" id="SSF52777">
    <property type="entry name" value="CoA-dependent acyltransferases"/>
    <property type="match status" value="2"/>
</dbReference>
<evidence type="ECO:0000313" key="4">
    <source>
        <dbReference type="Proteomes" id="UP001501251"/>
    </source>
</evidence>
<reference evidence="4" key="1">
    <citation type="journal article" date="2019" name="Int. J. Syst. Evol. Microbiol.">
        <title>The Global Catalogue of Microorganisms (GCM) 10K type strain sequencing project: providing services to taxonomists for standard genome sequencing and annotation.</title>
        <authorList>
            <consortium name="The Broad Institute Genomics Platform"/>
            <consortium name="The Broad Institute Genome Sequencing Center for Infectious Disease"/>
            <person name="Wu L."/>
            <person name="Ma J."/>
        </authorList>
    </citation>
    <scope>NUCLEOTIDE SEQUENCE [LARGE SCALE GENOMIC DNA]</scope>
    <source>
        <strain evidence="4">JCM 17388</strain>
    </source>
</reference>
<evidence type="ECO:0000259" key="2">
    <source>
        <dbReference type="Pfam" id="PF00668"/>
    </source>
</evidence>
<dbReference type="PANTHER" id="PTHR45527:SF1">
    <property type="entry name" value="FATTY ACID SYNTHASE"/>
    <property type="match status" value="1"/>
</dbReference>
<evidence type="ECO:0000256" key="1">
    <source>
        <dbReference type="SAM" id="MobiDB-lite"/>
    </source>
</evidence>
<dbReference type="Gene3D" id="3.30.559.30">
    <property type="entry name" value="Nonribosomal peptide synthetase, condensation domain"/>
    <property type="match status" value="1"/>
</dbReference>
<protein>
    <submittedName>
        <fullName evidence="3">Condensation domain-containing protein</fullName>
    </submittedName>
</protein>
<dbReference type="Proteomes" id="UP001501251">
    <property type="component" value="Unassembled WGS sequence"/>
</dbReference>
<evidence type="ECO:0000313" key="3">
    <source>
        <dbReference type="EMBL" id="GAA4199571.1"/>
    </source>
</evidence>
<feature type="compositionally biased region" description="Polar residues" evidence="1">
    <location>
        <begin position="555"/>
        <end position="566"/>
    </location>
</feature>
<name>A0ABP8B851_9ACTN</name>
<dbReference type="Pfam" id="PF00668">
    <property type="entry name" value="Condensation"/>
    <property type="match status" value="1"/>
</dbReference>
<keyword evidence="4" id="KW-1185">Reference proteome</keyword>
<sequence>MPSGGEAGFDMDTVITIAAEYTGLRTRQGPVTMGQANMARCVLRDPPLHMNFRVTKHLPEGTPLSAVAEAVGRLLSRHEGLRATIHSDVQVVAGAGSLPIEIHGAGTGLLDEVAEEVGLRMQGTRFDLEAELPIRVAVVTEGEAPRLVIFVLPHTSVDAIGLATVMREWERLIRGIAVPAPCPMQPLDLATAEGSPATLRRNTAALRHWESGLRRAPQSMFAIDEAAEADADAIRPRLRIRSAVAAEALEAAASRTGASRSAVTLAALGVLVGLRNSQRTCVIASLASNRVRPELRDYVGPLAQDALMTADLDVPTFDEAVRRFRGASLSGYQHSRFDSVALWEVIEAVNTERGVDFARDCVFNDMSGVTLPEPEPAPFAEIECGWLPSASLPAHLALWANRLEDVVDLTLWIDPRVMSRAEAEGFGTGLVRLLIAAGDGDVQASDIANISGISPIERDPRWIYTDSCWVNLGAVERLVGEAVQGRPHLVTHDPDGRLTCHVTSGTPEEIRAACLALLPGRTSAMAPHHYVVHAPGHTGASLYGPVVTEGDGRHSTSFGPSRVRNQ</sequence>
<organism evidence="3 4">
    <name type="scientific">Streptosporangium oxazolinicum</name>
    <dbReference type="NCBI Taxonomy" id="909287"/>
    <lineage>
        <taxon>Bacteria</taxon>
        <taxon>Bacillati</taxon>
        <taxon>Actinomycetota</taxon>
        <taxon>Actinomycetes</taxon>
        <taxon>Streptosporangiales</taxon>
        <taxon>Streptosporangiaceae</taxon>
        <taxon>Streptosporangium</taxon>
    </lineage>
</organism>
<comment type="caution">
    <text evidence="3">The sequence shown here is derived from an EMBL/GenBank/DDBJ whole genome shotgun (WGS) entry which is preliminary data.</text>
</comment>
<feature type="domain" description="Condensation" evidence="2">
    <location>
        <begin position="49"/>
        <end position="338"/>
    </location>
</feature>